<evidence type="ECO:0000313" key="2">
    <source>
        <dbReference type="EMBL" id="CAH9101753.1"/>
    </source>
</evidence>
<keyword evidence="1" id="KW-0812">Transmembrane</keyword>
<gene>
    <name evidence="2" type="ORF">CEPIT_LOCUS15711</name>
</gene>
<keyword evidence="1" id="KW-0472">Membrane</keyword>
<protein>
    <submittedName>
        <fullName evidence="2">Uncharacterized protein</fullName>
    </submittedName>
</protein>
<dbReference type="AlphaFoldDB" id="A0AAV0DIH7"/>
<evidence type="ECO:0000256" key="1">
    <source>
        <dbReference type="SAM" id="Phobius"/>
    </source>
</evidence>
<keyword evidence="1" id="KW-1133">Transmembrane helix</keyword>
<sequence length="98" mass="11565">MATPKHTTRLGLCILFQIWIGVMFLYLIRSISSGKDKYFDCHRVKGGFECRFCKDRLQKPQRKSCAQEKSCEQTIIELLWSRKENCRAKEAISNYNRI</sequence>
<proteinExistence type="predicted"/>
<reference evidence="2" key="1">
    <citation type="submission" date="2022-07" db="EMBL/GenBank/DDBJ databases">
        <authorList>
            <person name="Macas J."/>
            <person name="Novak P."/>
            <person name="Neumann P."/>
        </authorList>
    </citation>
    <scope>NUCLEOTIDE SEQUENCE</scope>
</reference>
<comment type="caution">
    <text evidence="2">The sequence shown here is derived from an EMBL/GenBank/DDBJ whole genome shotgun (WGS) entry which is preliminary data.</text>
</comment>
<name>A0AAV0DIH7_9ASTE</name>
<feature type="transmembrane region" description="Helical" evidence="1">
    <location>
        <begin position="6"/>
        <end position="28"/>
    </location>
</feature>
<dbReference type="Proteomes" id="UP001152523">
    <property type="component" value="Unassembled WGS sequence"/>
</dbReference>
<keyword evidence="3" id="KW-1185">Reference proteome</keyword>
<accession>A0AAV0DIH7</accession>
<evidence type="ECO:0000313" key="3">
    <source>
        <dbReference type="Proteomes" id="UP001152523"/>
    </source>
</evidence>
<dbReference type="EMBL" id="CAMAPF010000113">
    <property type="protein sequence ID" value="CAH9101753.1"/>
    <property type="molecule type" value="Genomic_DNA"/>
</dbReference>
<organism evidence="2 3">
    <name type="scientific">Cuscuta epithymum</name>
    <dbReference type="NCBI Taxonomy" id="186058"/>
    <lineage>
        <taxon>Eukaryota</taxon>
        <taxon>Viridiplantae</taxon>
        <taxon>Streptophyta</taxon>
        <taxon>Embryophyta</taxon>
        <taxon>Tracheophyta</taxon>
        <taxon>Spermatophyta</taxon>
        <taxon>Magnoliopsida</taxon>
        <taxon>eudicotyledons</taxon>
        <taxon>Gunneridae</taxon>
        <taxon>Pentapetalae</taxon>
        <taxon>asterids</taxon>
        <taxon>lamiids</taxon>
        <taxon>Solanales</taxon>
        <taxon>Convolvulaceae</taxon>
        <taxon>Cuscuteae</taxon>
        <taxon>Cuscuta</taxon>
        <taxon>Cuscuta subgen. Cuscuta</taxon>
    </lineage>
</organism>